<proteinExistence type="predicted"/>
<gene>
    <name evidence="1" type="ORF">FQP89_22305</name>
</gene>
<evidence type="ECO:0000313" key="1">
    <source>
        <dbReference type="EMBL" id="TVU87315.1"/>
    </source>
</evidence>
<dbReference type="RefSeq" id="WP_144815651.1">
    <property type="nucleotide sequence ID" value="NZ_VNFE01000010.1"/>
</dbReference>
<protein>
    <submittedName>
        <fullName evidence="1">Uncharacterized protein</fullName>
    </submittedName>
</protein>
<dbReference type="Proteomes" id="UP000317288">
    <property type="component" value="Unassembled WGS sequence"/>
</dbReference>
<sequence>MQQTDGQLAQAGETLVKHYLDNPFTRSSVIGEACVRLSWDSTHPKYPERETLLRYVAAAQALVIDTQQHINRQTSRKRSRSAASEYAMRIHLAGRVRQQALHALTNQNEKTNDH</sequence>
<name>A0A558J0Z2_9GAMM</name>
<reference evidence="1 2" key="1">
    <citation type="submission" date="2019-07" db="EMBL/GenBank/DDBJ databases">
        <title>Diversity of Bacteria from Kongsfjorden, Arctic.</title>
        <authorList>
            <person name="Yu Y."/>
        </authorList>
    </citation>
    <scope>NUCLEOTIDE SEQUENCE [LARGE SCALE GENOMIC DNA]</scope>
    <source>
        <strain evidence="1 2">SM1922</strain>
    </source>
</reference>
<dbReference type="EMBL" id="VNFE01000010">
    <property type="protein sequence ID" value="TVU87315.1"/>
    <property type="molecule type" value="Genomic_DNA"/>
</dbReference>
<comment type="caution">
    <text evidence="1">The sequence shown here is derived from an EMBL/GenBank/DDBJ whole genome shotgun (WGS) entry which is preliminary data.</text>
</comment>
<dbReference type="AlphaFoldDB" id="A0A558J0Z2"/>
<evidence type="ECO:0000313" key="2">
    <source>
        <dbReference type="Proteomes" id="UP000317288"/>
    </source>
</evidence>
<organism evidence="1 2">
    <name type="scientific">Vreelandella titanicae</name>
    <dbReference type="NCBI Taxonomy" id="664683"/>
    <lineage>
        <taxon>Bacteria</taxon>
        <taxon>Pseudomonadati</taxon>
        <taxon>Pseudomonadota</taxon>
        <taxon>Gammaproteobacteria</taxon>
        <taxon>Oceanospirillales</taxon>
        <taxon>Halomonadaceae</taxon>
        <taxon>Vreelandella</taxon>
    </lineage>
</organism>
<accession>A0A558J0Z2</accession>